<evidence type="ECO:0000256" key="1">
    <source>
        <dbReference type="SAM" id="Phobius"/>
    </source>
</evidence>
<sequence>MLYETGNGETTGWAGIIAGIVNEVYATGWFFMYTPATPARRTTPARRHATSKSWMGWRLPSVIGRVACSVLVTMTITVAERTMMTIETWMFMVVEAFVEYFE</sequence>
<keyword evidence="1" id="KW-0812">Transmembrane</keyword>
<accession>A0A8T0Q7N1</accession>
<keyword evidence="1" id="KW-1133">Transmembrane helix</keyword>
<feature type="transmembrane region" description="Helical" evidence="1">
    <location>
        <begin position="12"/>
        <end position="34"/>
    </location>
</feature>
<gene>
    <name evidence="2" type="ORF">PVAP13_7KG082729</name>
</gene>
<dbReference type="Proteomes" id="UP000823388">
    <property type="component" value="Chromosome 7K"/>
</dbReference>
<organism evidence="2 3">
    <name type="scientific">Panicum virgatum</name>
    <name type="common">Blackwell switchgrass</name>
    <dbReference type="NCBI Taxonomy" id="38727"/>
    <lineage>
        <taxon>Eukaryota</taxon>
        <taxon>Viridiplantae</taxon>
        <taxon>Streptophyta</taxon>
        <taxon>Embryophyta</taxon>
        <taxon>Tracheophyta</taxon>
        <taxon>Spermatophyta</taxon>
        <taxon>Magnoliopsida</taxon>
        <taxon>Liliopsida</taxon>
        <taxon>Poales</taxon>
        <taxon>Poaceae</taxon>
        <taxon>PACMAD clade</taxon>
        <taxon>Panicoideae</taxon>
        <taxon>Panicodae</taxon>
        <taxon>Paniceae</taxon>
        <taxon>Panicinae</taxon>
        <taxon>Panicum</taxon>
        <taxon>Panicum sect. Hiantes</taxon>
    </lineage>
</organism>
<evidence type="ECO:0000313" key="2">
    <source>
        <dbReference type="EMBL" id="KAG2570907.1"/>
    </source>
</evidence>
<reference evidence="2" key="1">
    <citation type="submission" date="2020-05" db="EMBL/GenBank/DDBJ databases">
        <title>WGS assembly of Panicum virgatum.</title>
        <authorList>
            <person name="Lovell J.T."/>
            <person name="Jenkins J."/>
            <person name="Shu S."/>
            <person name="Juenger T.E."/>
            <person name="Schmutz J."/>
        </authorList>
    </citation>
    <scope>NUCLEOTIDE SEQUENCE</scope>
    <source>
        <strain evidence="2">AP13</strain>
    </source>
</reference>
<evidence type="ECO:0000313" key="3">
    <source>
        <dbReference type="Proteomes" id="UP000823388"/>
    </source>
</evidence>
<name>A0A8T0Q7N1_PANVG</name>
<proteinExistence type="predicted"/>
<dbReference type="EMBL" id="CM029049">
    <property type="protein sequence ID" value="KAG2570907.1"/>
    <property type="molecule type" value="Genomic_DNA"/>
</dbReference>
<protein>
    <submittedName>
        <fullName evidence="2">Uncharacterized protein</fullName>
    </submittedName>
</protein>
<keyword evidence="3" id="KW-1185">Reference proteome</keyword>
<dbReference type="AlphaFoldDB" id="A0A8T0Q7N1"/>
<comment type="caution">
    <text evidence="2">The sequence shown here is derived from an EMBL/GenBank/DDBJ whole genome shotgun (WGS) entry which is preliminary data.</text>
</comment>
<keyword evidence="1" id="KW-0472">Membrane</keyword>